<reference evidence="1" key="1">
    <citation type="submission" date="2025-08" db="UniProtKB">
        <authorList>
            <consortium name="Ensembl"/>
        </authorList>
    </citation>
    <scope>IDENTIFICATION</scope>
</reference>
<reference evidence="1" key="2">
    <citation type="submission" date="2025-09" db="UniProtKB">
        <authorList>
            <consortium name="Ensembl"/>
        </authorList>
    </citation>
    <scope>IDENTIFICATION</scope>
</reference>
<sequence>QVFSNSDEAPINKKLPKELLLRLLVAARLRFVWPCSKGHTQAGCDRAITNKLLTYFYVCVCEFRSSILVCSKLKNMHHT</sequence>
<accession>A0A3Q1FFV2</accession>
<proteinExistence type="predicted"/>
<name>A0A3Q1FFV2_9TELE</name>
<evidence type="ECO:0000313" key="2">
    <source>
        <dbReference type="Proteomes" id="UP000257200"/>
    </source>
</evidence>
<evidence type="ECO:0000313" key="1">
    <source>
        <dbReference type="Ensembl" id="ENSAPOP00000014767.1"/>
    </source>
</evidence>
<keyword evidence="2" id="KW-1185">Reference proteome</keyword>
<protein>
    <submittedName>
        <fullName evidence="1">Uncharacterized protein</fullName>
    </submittedName>
</protein>
<dbReference type="Ensembl" id="ENSAPOT00000023272.1">
    <property type="protein sequence ID" value="ENSAPOP00000014767.1"/>
    <property type="gene ID" value="ENSAPOG00000017693.1"/>
</dbReference>
<dbReference type="Proteomes" id="UP000257200">
    <property type="component" value="Unplaced"/>
</dbReference>
<dbReference type="InParanoid" id="A0A3Q1FFV2"/>
<organism evidence="1 2">
    <name type="scientific">Acanthochromis polyacanthus</name>
    <name type="common">spiny chromis</name>
    <dbReference type="NCBI Taxonomy" id="80966"/>
    <lineage>
        <taxon>Eukaryota</taxon>
        <taxon>Metazoa</taxon>
        <taxon>Chordata</taxon>
        <taxon>Craniata</taxon>
        <taxon>Vertebrata</taxon>
        <taxon>Euteleostomi</taxon>
        <taxon>Actinopterygii</taxon>
        <taxon>Neopterygii</taxon>
        <taxon>Teleostei</taxon>
        <taxon>Neoteleostei</taxon>
        <taxon>Acanthomorphata</taxon>
        <taxon>Ovalentaria</taxon>
        <taxon>Pomacentridae</taxon>
        <taxon>Acanthochromis</taxon>
    </lineage>
</organism>
<dbReference type="AlphaFoldDB" id="A0A3Q1FFV2"/>